<proteinExistence type="predicted"/>
<reference evidence="2" key="1">
    <citation type="submission" date="2018-05" db="EMBL/GenBank/DDBJ databases">
        <authorList>
            <person name="Du Z."/>
            <person name="Wang X."/>
        </authorList>
    </citation>
    <scope>NUCLEOTIDE SEQUENCE [LARGE SCALE GENOMIC DNA]</scope>
    <source>
        <strain evidence="2">CQN31</strain>
    </source>
</reference>
<sequence length="400" mass="43296">MFGLGLIRFVPAPLRPLFVRTVDGLRTRVIRWRLSHGAARDREARVAHASRETTQQEPMTILGLFASPTGLGQGARLMWAEQKRQGRAVRAVDCTAALHLPGGPVPEGVLPVTALETLPPGPIVIHLNPPLYGLMYLRLPRRLRRSARLIAYWAWELDRVPASWAEAVLAADEIWVPSDFVAGAVRARLEGAEEVPVRVVPHPVEALPFGPRKTAESMAAARARHDLPAEAFIAACSFSMSSNYARKNPMAAVAAFRAAFPPGGPAACLVLRCNDREVWPAGHAELLQAAAQDPRILLIDGDPRRIPIGDLYYAADVYLSLHRSEGYGLNLAEAASLGTAVLATGWGLAADIAARPDVRTVSWRLVPVKDPQGAYDDPDAHWAEPDIAEAAAKLRALAEG</sequence>
<organism evidence="1 2">
    <name type="scientific">Falsiroseomonas bella</name>
    <dbReference type="NCBI Taxonomy" id="2184016"/>
    <lineage>
        <taxon>Bacteria</taxon>
        <taxon>Pseudomonadati</taxon>
        <taxon>Pseudomonadota</taxon>
        <taxon>Alphaproteobacteria</taxon>
        <taxon>Acetobacterales</taxon>
        <taxon>Roseomonadaceae</taxon>
        <taxon>Falsiroseomonas</taxon>
    </lineage>
</organism>
<dbReference type="CDD" id="cd01635">
    <property type="entry name" value="Glycosyltransferase_GTB-type"/>
    <property type="match status" value="1"/>
</dbReference>
<protein>
    <recommendedName>
        <fullName evidence="3">Glycosyl transferase family 1 domain-containing protein</fullName>
    </recommendedName>
</protein>
<evidence type="ECO:0000313" key="1">
    <source>
        <dbReference type="EMBL" id="PWS38371.1"/>
    </source>
</evidence>
<name>A0A317FH29_9PROT</name>
<evidence type="ECO:0008006" key="3">
    <source>
        <dbReference type="Google" id="ProtNLM"/>
    </source>
</evidence>
<dbReference type="AlphaFoldDB" id="A0A317FH29"/>
<accession>A0A317FH29</accession>
<keyword evidence="2" id="KW-1185">Reference proteome</keyword>
<dbReference type="SUPFAM" id="SSF53756">
    <property type="entry name" value="UDP-Glycosyltransferase/glycogen phosphorylase"/>
    <property type="match status" value="1"/>
</dbReference>
<evidence type="ECO:0000313" key="2">
    <source>
        <dbReference type="Proteomes" id="UP000245765"/>
    </source>
</evidence>
<dbReference type="PANTHER" id="PTHR46656:SF3">
    <property type="entry name" value="PUTATIVE-RELATED"/>
    <property type="match status" value="1"/>
</dbReference>
<dbReference type="Gene3D" id="3.40.50.2000">
    <property type="entry name" value="Glycogen Phosphorylase B"/>
    <property type="match status" value="1"/>
</dbReference>
<dbReference type="EMBL" id="QGNA01000001">
    <property type="protein sequence ID" value="PWS38371.1"/>
    <property type="molecule type" value="Genomic_DNA"/>
</dbReference>
<gene>
    <name evidence="1" type="ORF">DFH01_03530</name>
</gene>
<dbReference type="Proteomes" id="UP000245765">
    <property type="component" value="Unassembled WGS sequence"/>
</dbReference>
<comment type="caution">
    <text evidence="1">The sequence shown here is derived from an EMBL/GenBank/DDBJ whole genome shotgun (WGS) entry which is preliminary data.</text>
</comment>
<dbReference type="PANTHER" id="PTHR46656">
    <property type="entry name" value="PUTATIVE-RELATED"/>
    <property type="match status" value="1"/>
</dbReference>